<dbReference type="PANTHER" id="PTHR38478:SF1">
    <property type="entry name" value="ZINC DEPENDENT METALLOPROTEASE DOMAIN LIPOPROTEIN"/>
    <property type="match status" value="1"/>
</dbReference>
<evidence type="ECO:0008006" key="7">
    <source>
        <dbReference type="Google" id="ProtNLM"/>
    </source>
</evidence>
<evidence type="ECO:0000313" key="5">
    <source>
        <dbReference type="EMBL" id="EHP50997.1"/>
    </source>
</evidence>
<gene>
    <name evidence="5" type="ORF">HMPREF9449_00324</name>
</gene>
<evidence type="ECO:0000259" key="2">
    <source>
        <dbReference type="Pfam" id="PF16313"/>
    </source>
</evidence>
<proteinExistence type="predicted"/>
<dbReference type="PATRIC" id="fig|742817.3.peg.344"/>
<dbReference type="EMBL" id="ADMC01000002">
    <property type="protein sequence ID" value="EHP50997.1"/>
    <property type="molecule type" value="Genomic_DNA"/>
</dbReference>
<feature type="chain" id="PRO_5003548848" description="Zinc-dependent metalloprotease" evidence="1">
    <location>
        <begin position="22"/>
        <end position="806"/>
    </location>
</feature>
<dbReference type="InterPro" id="IPR033428">
    <property type="entry name" value="DUF5118"/>
</dbReference>
<dbReference type="eggNOG" id="COG5549">
    <property type="taxonomic scope" value="Bacteria"/>
</dbReference>
<dbReference type="HOGENOM" id="CLU_008630_1_0_10"/>
<feature type="domain" description="DUF5118" evidence="4">
    <location>
        <begin position="35"/>
        <end position="80"/>
    </location>
</feature>
<evidence type="ECO:0000313" key="6">
    <source>
        <dbReference type="Proteomes" id="UP000004892"/>
    </source>
</evidence>
<dbReference type="SUPFAM" id="SSF55486">
    <property type="entry name" value="Metalloproteases ('zincins'), catalytic domain"/>
    <property type="match status" value="1"/>
</dbReference>
<dbReference type="GO" id="GO:0008237">
    <property type="term" value="F:metallopeptidase activity"/>
    <property type="evidence" value="ECO:0007669"/>
    <property type="project" value="InterPro"/>
</dbReference>
<comment type="caution">
    <text evidence="5">The sequence shown here is derived from an EMBL/GenBank/DDBJ whole genome shotgun (WGS) entry which is preliminary data.</text>
</comment>
<evidence type="ECO:0000259" key="3">
    <source>
        <dbReference type="Pfam" id="PF17148"/>
    </source>
</evidence>
<feature type="domain" description="DUF5117" evidence="3">
    <location>
        <begin position="91"/>
        <end position="285"/>
    </location>
</feature>
<dbReference type="PANTHER" id="PTHR38478">
    <property type="entry name" value="PEPTIDASE M1A AND M12B"/>
    <property type="match status" value="1"/>
</dbReference>
<dbReference type="Pfam" id="PF17148">
    <property type="entry name" value="DUF5117"/>
    <property type="match status" value="1"/>
</dbReference>
<dbReference type="InterPro" id="IPR024079">
    <property type="entry name" value="MetalloPept_cat_dom_sf"/>
</dbReference>
<accession>H1DDI8</accession>
<sequence length="806" mass="93814">MKKFILIVCMCWIGVTVSALAKDRKRTLPEEDAGNYSALIPPTAVTKTGLFTVHQVGEKWYFEIPDSLLNRLLLSVTRFVSAPANPRFFGGEVANQQVVYWEKIGRKMLLRAYFLHSSADGKGEISKAVAVNNESPVLACFPIEAERNSHSLIEITDLVEEDIPAFSIRPVLKSRYEISAYQKNKSFIKSVRTFPLNTEVKTLRTYLVRLDESGQKDCIFPVAETTGLITAELNTSFILLPKEPMRRRLYDLRVGYFARQYEFYGDEQQTAGNKKFICRWRLEPRPEDVEKMKRGELVEPQKPIVFYIDPATPRKWRKYMIKAVESWRPAFEEAGFKNAIYAREWPEDDPEIDMEDIRYSIIHYIASPVANSNGHQISDPRSGEIIQARVGWHHNVMKLVHDWYMVQAGINDPQGRKMCVNEELMGRLIEFICAHEIGHTLGLRHNLGASRQTPVEKLRDKKWLEENGHTVSIMDYARFNYVAQPEDSVSVDGLFPRIGIYDKWAIQWGYTPLWGTSDDEEDRLVLNEMIKKKQKENKRLWFGAEGYNRDPRCQREDLGDNPVIAAEYGIRNLKRVMKVLPEWTYEEGDFNTHLLSMHRSIIDQYRRFLIHAAVHIGGIYRNFKVAEEAGIVYEPVEREMQKQALQFLSDYLFTPPDWLFGEKYLYRIYESPQREMYKIVEDVLNPEEYPLLDPETFIGMKDYAADRVGCYTVEEYLSDLKHILFGELQTRQTIGNFRRHSQQICVESMVSLLNNEKYKKTDVPVIARNFLVGLAQDIQKNKSYFKDTVSREHLAYLYAKIQKQLE</sequence>
<keyword evidence="1" id="KW-0732">Signal</keyword>
<dbReference type="Gene3D" id="3.40.390.10">
    <property type="entry name" value="Collagenase (Catalytic Domain)"/>
    <property type="match status" value="1"/>
</dbReference>
<dbReference type="InterPro" id="IPR032534">
    <property type="entry name" value="EcxA_zinc-bd"/>
</dbReference>
<organism evidence="5 6">
    <name type="scientific">Odoribacter laneus YIT 12061</name>
    <dbReference type="NCBI Taxonomy" id="742817"/>
    <lineage>
        <taxon>Bacteria</taxon>
        <taxon>Pseudomonadati</taxon>
        <taxon>Bacteroidota</taxon>
        <taxon>Bacteroidia</taxon>
        <taxon>Bacteroidales</taxon>
        <taxon>Odoribacteraceae</taxon>
        <taxon>Odoribacter</taxon>
    </lineage>
</organism>
<dbReference type="Proteomes" id="UP000004892">
    <property type="component" value="Unassembled WGS sequence"/>
</dbReference>
<dbReference type="InterPro" id="IPR033413">
    <property type="entry name" value="DUF5117"/>
</dbReference>
<dbReference type="CDD" id="cd04276">
    <property type="entry name" value="ZnMc_MMP_like_2"/>
    <property type="match status" value="1"/>
</dbReference>
<dbReference type="GeneID" id="98067984"/>
<dbReference type="STRING" id="742817.HMPREF9449_00324"/>
<evidence type="ECO:0000259" key="4">
    <source>
        <dbReference type="Pfam" id="PF17162"/>
    </source>
</evidence>
<dbReference type="AlphaFoldDB" id="H1DDI8"/>
<dbReference type="Pfam" id="PF16313">
    <property type="entry name" value="DUF4953"/>
    <property type="match status" value="1"/>
</dbReference>
<name>H1DDI8_9BACT</name>
<feature type="domain" description="EcxA zinc-binding" evidence="2">
    <location>
        <begin position="420"/>
        <end position="729"/>
    </location>
</feature>
<feature type="signal peptide" evidence="1">
    <location>
        <begin position="1"/>
        <end position="21"/>
    </location>
</feature>
<dbReference type="Pfam" id="PF17162">
    <property type="entry name" value="DUF5118"/>
    <property type="match status" value="1"/>
</dbReference>
<dbReference type="InterPro" id="IPR034032">
    <property type="entry name" value="Zn_MMP-like_bac"/>
</dbReference>
<keyword evidence="6" id="KW-1185">Reference proteome</keyword>
<dbReference type="RefSeq" id="WP_009135478.1">
    <property type="nucleotide sequence ID" value="NZ_JH594596.1"/>
</dbReference>
<reference evidence="5 6" key="1">
    <citation type="submission" date="2012-01" db="EMBL/GenBank/DDBJ databases">
        <title>The Genome Sequence of Odoribacter laneus YIT 12061.</title>
        <authorList>
            <consortium name="The Broad Institute Genome Sequencing Platform"/>
            <person name="Earl A."/>
            <person name="Ward D."/>
            <person name="Feldgarden M."/>
            <person name="Gevers D."/>
            <person name="Morotomi M."/>
            <person name="Young S.K."/>
            <person name="Zeng Q."/>
            <person name="Gargeya S."/>
            <person name="Fitzgerald M."/>
            <person name="Haas B."/>
            <person name="Abouelleil A."/>
            <person name="Alvarado L."/>
            <person name="Arachchi H.M."/>
            <person name="Berlin A."/>
            <person name="Chapman S.B."/>
            <person name="Gearin G."/>
            <person name="Goldberg J."/>
            <person name="Griggs A."/>
            <person name="Gujja S."/>
            <person name="Hansen M."/>
            <person name="Heiman D."/>
            <person name="Howarth C."/>
            <person name="Larimer J."/>
            <person name="Lui A."/>
            <person name="MacDonald P.J.P."/>
            <person name="McCowen C."/>
            <person name="Montmayeur A."/>
            <person name="Murphy C."/>
            <person name="Neiman D."/>
            <person name="Pearson M."/>
            <person name="Priest M."/>
            <person name="Roberts A."/>
            <person name="Saif S."/>
            <person name="Shea T."/>
            <person name="Sisk P."/>
            <person name="Stolte C."/>
            <person name="Sykes S."/>
            <person name="Wortman J."/>
            <person name="Nusbaum C."/>
            <person name="Birren B."/>
        </authorList>
    </citation>
    <scope>NUCLEOTIDE SEQUENCE [LARGE SCALE GENOMIC DNA]</scope>
    <source>
        <strain evidence="5 6">YIT 12061</strain>
    </source>
</reference>
<protein>
    <recommendedName>
        <fullName evidence="7">Zinc-dependent metalloprotease</fullName>
    </recommendedName>
</protein>
<evidence type="ECO:0000256" key="1">
    <source>
        <dbReference type="SAM" id="SignalP"/>
    </source>
</evidence>